<keyword evidence="6" id="KW-1185">Reference proteome</keyword>
<sequence length="189" mass="20277">MGFHTFDPAKAAKLDDEGRYQFCSREELLGAFATDNGADDHLVDLGSGTGFYTAALAPFFGQVSAVDIQSEMHDHFRENGVPTNVSLVESSTDSLPLDDGSVDAVLSTMTAHELPLAATLAELQRVLGTGGRFVIVDWSAEGQGEAGPPRSERLSAADLRESLTETGFNVDRAEERGETLLIAATWDDR</sequence>
<evidence type="ECO:0000313" key="6">
    <source>
        <dbReference type="Proteomes" id="UP000281564"/>
    </source>
</evidence>
<dbReference type="PANTHER" id="PTHR44942">
    <property type="entry name" value="METHYLTRANSF_11 DOMAIN-CONTAINING PROTEIN"/>
    <property type="match status" value="1"/>
</dbReference>
<dbReference type="Pfam" id="PF08241">
    <property type="entry name" value="Methyltransf_11"/>
    <property type="match status" value="1"/>
</dbReference>
<evidence type="ECO:0000259" key="4">
    <source>
        <dbReference type="Pfam" id="PF08241"/>
    </source>
</evidence>
<keyword evidence="3 5" id="KW-0808">Transferase</keyword>
<dbReference type="InterPro" id="IPR051052">
    <property type="entry name" value="Diverse_substrate_MTase"/>
</dbReference>
<evidence type="ECO:0000256" key="1">
    <source>
        <dbReference type="ARBA" id="ARBA00008361"/>
    </source>
</evidence>
<comment type="caution">
    <text evidence="5">The sequence shown here is derived from an EMBL/GenBank/DDBJ whole genome shotgun (WGS) entry which is preliminary data.</text>
</comment>
<dbReference type="GO" id="GO:0008757">
    <property type="term" value="F:S-adenosylmethionine-dependent methyltransferase activity"/>
    <property type="evidence" value="ECO:0007669"/>
    <property type="project" value="InterPro"/>
</dbReference>
<accession>A0A3A6QLU6</accession>
<dbReference type="Proteomes" id="UP000281564">
    <property type="component" value="Unassembled WGS sequence"/>
</dbReference>
<dbReference type="CDD" id="cd02440">
    <property type="entry name" value="AdoMet_MTases"/>
    <property type="match status" value="1"/>
</dbReference>
<dbReference type="EMBL" id="QMDW01000015">
    <property type="protein sequence ID" value="RJX48837.1"/>
    <property type="molecule type" value="Genomic_DNA"/>
</dbReference>
<dbReference type="SUPFAM" id="SSF53335">
    <property type="entry name" value="S-adenosyl-L-methionine-dependent methyltransferases"/>
    <property type="match status" value="1"/>
</dbReference>
<gene>
    <name evidence="5" type="ORF">DP106_10640</name>
</gene>
<evidence type="ECO:0000256" key="2">
    <source>
        <dbReference type="ARBA" id="ARBA00022603"/>
    </source>
</evidence>
<dbReference type="Gene3D" id="3.40.50.150">
    <property type="entry name" value="Vaccinia Virus protein VP39"/>
    <property type="match status" value="1"/>
</dbReference>
<proteinExistence type="inferred from homology"/>
<evidence type="ECO:0000256" key="3">
    <source>
        <dbReference type="ARBA" id="ARBA00022679"/>
    </source>
</evidence>
<comment type="similarity">
    <text evidence="1">Belongs to the methyltransferase superfamily.</text>
</comment>
<dbReference type="AlphaFoldDB" id="A0A3A6QLU6"/>
<feature type="domain" description="Methyltransferase type 11" evidence="4">
    <location>
        <begin position="43"/>
        <end position="135"/>
    </location>
</feature>
<dbReference type="InterPro" id="IPR013216">
    <property type="entry name" value="Methyltransf_11"/>
</dbReference>
<dbReference type="GO" id="GO:0032259">
    <property type="term" value="P:methylation"/>
    <property type="evidence" value="ECO:0007669"/>
    <property type="project" value="UniProtKB-KW"/>
</dbReference>
<dbReference type="OrthoDB" id="302307at2157"/>
<reference evidence="5 6" key="1">
    <citation type="submission" date="2018-06" db="EMBL/GenBank/DDBJ databases">
        <title>Halonotius sp. F13-13 a new haloarchaeeon isolated from a solar saltern from Isla Cristina, Huelva, Spain.</title>
        <authorList>
            <person name="Duran-Viseras A."/>
            <person name="Sanchez-Porro C."/>
            <person name="Ventosa A."/>
        </authorList>
    </citation>
    <scope>NUCLEOTIDE SEQUENCE [LARGE SCALE GENOMIC DNA]</scope>
    <source>
        <strain evidence="5 6">CECT 7525</strain>
    </source>
</reference>
<name>A0A3A6QLU6_9EURY</name>
<evidence type="ECO:0000313" key="5">
    <source>
        <dbReference type="EMBL" id="RJX48837.1"/>
    </source>
</evidence>
<protein>
    <submittedName>
        <fullName evidence="5">SAM-dependent methyltransferase</fullName>
    </submittedName>
</protein>
<keyword evidence="2 5" id="KW-0489">Methyltransferase</keyword>
<dbReference type="PANTHER" id="PTHR44942:SF4">
    <property type="entry name" value="METHYLTRANSFERASE TYPE 11 DOMAIN-CONTAINING PROTEIN"/>
    <property type="match status" value="1"/>
</dbReference>
<dbReference type="InterPro" id="IPR029063">
    <property type="entry name" value="SAM-dependent_MTases_sf"/>
</dbReference>
<dbReference type="RefSeq" id="WP_120085213.1">
    <property type="nucleotide sequence ID" value="NZ_QMDW01000015.1"/>
</dbReference>
<organism evidence="5 6">
    <name type="scientific">Halonotius pteroides</name>
    <dbReference type="NCBI Taxonomy" id="268735"/>
    <lineage>
        <taxon>Archaea</taxon>
        <taxon>Methanobacteriati</taxon>
        <taxon>Methanobacteriota</taxon>
        <taxon>Stenosarchaea group</taxon>
        <taxon>Halobacteria</taxon>
        <taxon>Halobacteriales</taxon>
        <taxon>Haloferacaceae</taxon>
        <taxon>Halonotius</taxon>
    </lineage>
</organism>